<dbReference type="EMBL" id="CM010721">
    <property type="protein sequence ID" value="RZC71357.1"/>
    <property type="molecule type" value="Genomic_DNA"/>
</dbReference>
<organism evidence="1 2">
    <name type="scientific">Papaver somniferum</name>
    <name type="common">Opium poppy</name>
    <dbReference type="NCBI Taxonomy" id="3469"/>
    <lineage>
        <taxon>Eukaryota</taxon>
        <taxon>Viridiplantae</taxon>
        <taxon>Streptophyta</taxon>
        <taxon>Embryophyta</taxon>
        <taxon>Tracheophyta</taxon>
        <taxon>Spermatophyta</taxon>
        <taxon>Magnoliopsida</taxon>
        <taxon>Ranunculales</taxon>
        <taxon>Papaveraceae</taxon>
        <taxon>Papaveroideae</taxon>
        <taxon>Papaver</taxon>
    </lineage>
</organism>
<gene>
    <name evidence="1" type="ORF">C5167_034535</name>
</gene>
<dbReference type="Proteomes" id="UP000316621">
    <property type="component" value="Chromosome 7"/>
</dbReference>
<protein>
    <submittedName>
        <fullName evidence="1">Uncharacterized protein</fullName>
    </submittedName>
</protein>
<proteinExistence type="predicted"/>
<sequence>MASLCPAILRACTPHASVNQLDAAKFLKITKEITKYGTSEWKDMHSNIHGLNSSCADAFCMDLRAQQQLQKGILVFLQHHKGILVSVSFMYSGFLDYIENAPINQSVDVLHRFKKPVQMRSHKFKRNCASLLLDEY</sequence>
<evidence type="ECO:0000313" key="2">
    <source>
        <dbReference type="Proteomes" id="UP000316621"/>
    </source>
</evidence>
<dbReference type="Gramene" id="RZC71357">
    <property type="protein sequence ID" value="RZC71357"/>
    <property type="gene ID" value="C5167_034535"/>
</dbReference>
<dbReference type="AlphaFoldDB" id="A0A4Y7KES6"/>
<reference evidence="1 2" key="1">
    <citation type="journal article" date="2018" name="Science">
        <title>The opium poppy genome and morphinan production.</title>
        <authorList>
            <person name="Guo L."/>
            <person name="Winzer T."/>
            <person name="Yang X."/>
            <person name="Li Y."/>
            <person name="Ning Z."/>
            <person name="He Z."/>
            <person name="Teodor R."/>
            <person name="Lu Y."/>
            <person name="Bowser T.A."/>
            <person name="Graham I.A."/>
            <person name="Ye K."/>
        </authorList>
    </citation>
    <scope>NUCLEOTIDE SEQUENCE [LARGE SCALE GENOMIC DNA]</scope>
    <source>
        <strain evidence="2">cv. HN1</strain>
        <tissue evidence="1">Leaves</tissue>
    </source>
</reference>
<keyword evidence="2" id="KW-1185">Reference proteome</keyword>
<accession>A0A4Y7KES6</accession>
<name>A0A4Y7KES6_PAPSO</name>
<evidence type="ECO:0000313" key="1">
    <source>
        <dbReference type="EMBL" id="RZC71357.1"/>
    </source>
</evidence>